<comment type="caution">
    <text evidence="2">The sequence shown here is derived from an EMBL/GenBank/DDBJ whole genome shotgun (WGS) entry which is preliminary data.</text>
</comment>
<feature type="domain" description="IraD/Gp25-like" evidence="1">
    <location>
        <begin position="39"/>
        <end position="140"/>
    </location>
</feature>
<accession>A0ABX9VDM2</accession>
<gene>
    <name evidence="2" type="primary">tssE</name>
    <name evidence="2" type="ORF">EBE87_22825</name>
</gene>
<dbReference type="NCBIfam" id="TIGR03357">
    <property type="entry name" value="VI_zyme"/>
    <property type="match status" value="1"/>
</dbReference>
<dbReference type="PANTHER" id="PTHR38595:SF1">
    <property type="entry name" value="TYPE VI SECRETION SYSTEM COMPONENT TSSE1"/>
    <property type="match status" value="1"/>
</dbReference>
<dbReference type="InterPro" id="IPR017737">
    <property type="entry name" value="TssE1-like"/>
</dbReference>
<proteinExistence type="predicted"/>
<organism evidence="2 3">
    <name type="scientific">Teichococcus wenyumeiae</name>
    <dbReference type="NCBI Taxonomy" id="2478470"/>
    <lineage>
        <taxon>Bacteria</taxon>
        <taxon>Pseudomonadati</taxon>
        <taxon>Pseudomonadota</taxon>
        <taxon>Alphaproteobacteria</taxon>
        <taxon>Acetobacterales</taxon>
        <taxon>Roseomonadaceae</taxon>
        <taxon>Roseomonas</taxon>
    </lineage>
</organism>
<dbReference type="InterPro" id="IPR053176">
    <property type="entry name" value="T6SS_TssE1-like"/>
</dbReference>
<dbReference type="Proteomes" id="UP000274097">
    <property type="component" value="Unassembled WGS sequence"/>
</dbReference>
<dbReference type="InterPro" id="IPR007048">
    <property type="entry name" value="IraD/Gp25-like"/>
</dbReference>
<evidence type="ECO:0000259" key="1">
    <source>
        <dbReference type="Pfam" id="PF04965"/>
    </source>
</evidence>
<protein>
    <submittedName>
        <fullName evidence="2">Type VI secretion system baseplate subunit TssE</fullName>
    </submittedName>
</protein>
<reference evidence="2 3" key="1">
    <citation type="submission" date="2018-10" db="EMBL/GenBank/DDBJ databases">
        <title>Roseomonas sp. nov., isolated from feces of Tibetan antelopes in the Qinghai-Tibet plateau, China.</title>
        <authorList>
            <person name="Tian Z."/>
        </authorList>
    </citation>
    <scope>NUCLEOTIDE SEQUENCE [LARGE SCALE GENOMIC DNA]</scope>
    <source>
        <strain evidence="2 3">Z23</strain>
    </source>
</reference>
<dbReference type="EMBL" id="RFLX01000030">
    <property type="protein sequence ID" value="RMI17407.1"/>
    <property type="molecule type" value="Genomic_DNA"/>
</dbReference>
<keyword evidence="3" id="KW-1185">Reference proteome</keyword>
<evidence type="ECO:0000313" key="2">
    <source>
        <dbReference type="EMBL" id="RMI17407.1"/>
    </source>
</evidence>
<dbReference type="Pfam" id="PF04965">
    <property type="entry name" value="GPW_gp25"/>
    <property type="match status" value="1"/>
</dbReference>
<name>A0ABX9VDM2_9PROT</name>
<dbReference type="RefSeq" id="WP_122140143.1">
    <property type="nucleotide sequence ID" value="NZ_RFLX01000030.1"/>
</dbReference>
<dbReference type="PANTHER" id="PTHR38595">
    <property type="entry name" value="CYTOPLASMIC PROTEIN-RELATED"/>
    <property type="match status" value="1"/>
</dbReference>
<evidence type="ECO:0000313" key="3">
    <source>
        <dbReference type="Proteomes" id="UP000274097"/>
    </source>
</evidence>
<sequence>MNPMSKQDLVQPSLLDRLTDLHPQHAADGRDERVFSIQRLKAAILRDVTWLLNASHLAATVDLRDYPHVAASTLNYGIATLHGHSKEGVDTDLLRQRIITSLRRFEPRLLPGGLRVEVLDDGRLSGSLRFRIEADLWAEPMPLRMVMRTELDRELDAIRVVEARPESA</sequence>
<dbReference type="SUPFAM" id="SSF160719">
    <property type="entry name" value="gpW/gp25-like"/>
    <property type="match status" value="1"/>
</dbReference>